<keyword evidence="4 6" id="KW-1133">Transmembrane helix</keyword>
<dbReference type="InterPro" id="IPR036259">
    <property type="entry name" value="MFS_trans_sf"/>
</dbReference>
<feature type="transmembrane region" description="Helical" evidence="6">
    <location>
        <begin position="285"/>
        <end position="308"/>
    </location>
</feature>
<keyword evidence="9" id="KW-1185">Reference proteome</keyword>
<dbReference type="InterPro" id="IPR020846">
    <property type="entry name" value="MFS_dom"/>
</dbReference>
<dbReference type="Pfam" id="PF11700">
    <property type="entry name" value="ATG22"/>
    <property type="match status" value="1"/>
</dbReference>
<evidence type="ECO:0000256" key="4">
    <source>
        <dbReference type="ARBA" id="ARBA00022989"/>
    </source>
</evidence>
<accession>A0ABU8RIU1</accession>
<keyword evidence="2" id="KW-0813">Transport</keyword>
<protein>
    <submittedName>
        <fullName evidence="8">MFS transporter</fullName>
    </submittedName>
</protein>
<reference evidence="8 9" key="1">
    <citation type="journal article" date="2017" name="Int. J. Syst. Evol. Microbiol.">
        <title>Pseudokineococcus basanitobsidens sp. nov., isolated from volcanic rock.</title>
        <authorList>
            <person name="Lee D.W."/>
            <person name="Park M.Y."/>
            <person name="Kim J.J."/>
            <person name="Kim B.S."/>
        </authorList>
    </citation>
    <scope>NUCLEOTIDE SEQUENCE [LARGE SCALE GENOMIC DNA]</scope>
    <source>
        <strain evidence="8 9">DSM 103726</strain>
    </source>
</reference>
<evidence type="ECO:0000256" key="1">
    <source>
        <dbReference type="ARBA" id="ARBA00004651"/>
    </source>
</evidence>
<keyword evidence="3 6" id="KW-0812">Transmembrane</keyword>
<feature type="transmembrane region" description="Helical" evidence="6">
    <location>
        <begin position="375"/>
        <end position="398"/>
    </location>
</feature>
<evidence type="ECO:0000256" key="2">
    <source>
        <dbReference type="ARBA" id="ARBA00022448"/>
    </source>
</evidence>
<dbReference type="PANTHER" id="PTHR23519:SF1">
    <property type="entry name" value="AUTOPHAGY-RELATED PROTEIN 22"/>
    <property type="match status" value="1"/>
</dbReference>
<evidence type="ECO:0000313" key="8">
    <source>
        <dbReference type="EMBL" id="MEJ5944997.1"/>
    </source>
</evidence>
<feature type="transmembrane region" description="Helical" evidence="6">
    <location>
        <begin position="141"/>
        <end position="166"/>
    </location>
</feature>
<dbReference type="InterPro" id="IPR024671">
    <property type="entry name" value="Atg22-like"/>
</dbReference>
<dbReference type="PROSITE" id="PS50850">
    <property type="entry name" value="MFS"/>
    <property type="match status" value="1"/>
</dbReference>
<sequence length="477" mass="49373">MRPVPVEEATAATTPAALRRERRAWYVYDWANSAYVTTTGTVLLAPYLTAVATAAACPDLAAGAVCDETLSVLGIPVAPGALSLYTTTVSTVLSALLLPLVGALCDRVVRKRLLLGAFALVGALAAASMAAVTGTDWQLGVVLQVVAGASLGASLVVYNALLLDLAGPDERDAVSSRGWALGYLGGFLLLAANLGLVSGAGSLGLTEAEAVRLSLLSAGVWWGAFTLVPVLGLRDRPLRPPPSGGAGPAGDAVAPSRGRSRGALGGTLGELVATLRHARAYPMTLLLLLAYLFYNDGVQTVIYAASLFGTVEIGLAQSQLITAILLVQAVAFGGALVFGRLAGRFGARRTVLWSLVAWTVVVAAGYALPAGRFGLFLLLATAIGLVLGGTQAISRSLYAQVVPVGREAQYFALYQAAERGTSWLGTLVFGLVFQLSGSYRPAIASLVVFFVVGGLLLLRVDVRRGVADAGREQPRRV</sequence>
<gene>
    <name evidence="8" type="ORF">WDZ17_06765</name>
</gene>
<feature type="transmembrane region" description="Helical" evidence="6">
    <location>
        <begin position="213"/>
        <end position="233"/>
    </location>
</feature>
<feature type="transmembrane region" description="Helical" evidence="6">
    <location>
        <begin position="320"/>
        <end position="339"/>
    </location>
</feature>
<feature type="transmembrane region" description="Helical" evidence="6">
    <location>
        <begin position="351"/>
        <end position="369"/>
    </location>
</feature>
<proteinExistence type="predicted"/>
<dbReference type="RefSeq" id="WP_339574382.1">
    <property type="nucleotide sequence ID" value="NZ_JBBIAA010000005.1"/>
</dbReference>
<name>A0ABU8RIU1_9ACTN</name>
<organism evidence="8 9">
    <name type="scientific">Pseudokineococcus basanitobsidens</name>
    <dbReference type="NCBI Taxonomy" id="1926649"/>
    <lineage>
        <taxon>Bacteria</taxon>
        <taxon>Bacillati</taxon>
        <taxon>Actinomycetota</taxon>
        <taxon>Actinomycetes</taxon>
        <taxon>Kineosporiales</taxon>
        <taxon>Kineosporiaceae</taxon>
        <taxon>Pseudokineococcus</taxon>
    </lineage>
</organism>
<dbReference type="EMBL" id="JBBIAA010000005">
    <property type="protein sequence ID" value="MEJ5944997.1"/>
    <property type="molecule type" value="Genomic_DNA"/>
</dbReference>
<evidence type="ECO:0000313" key="9">
    <source>
        <dbReference type="Proteomes" id="UP001387100"/>
    </source>
</evidence>
<dbReference type="Proteomes" id="UP001387100">
    <property type="component" value="Unassembled WGS sequence"/>
</dbReference>
<evidence type="ECO:0000256" key="3">
    <source>
        <dbReference type="ARBA" id="ARBA00022692"/>
    </source>
</evidence>
<dbReference type="Gene3D" id="1.20.1250.20">
    <property type="entry name" value="MFS general substrate transporter like domains"/>
    <property type="match status" value="1"/>
</dbReference>
<feature type="transmembrane region" description="Helical" evidence="6">
    <location>
        <begin position="82"/>
        <end position="101"/>
    </location>
</feature>
<dbReference type="InterPro" id="IPR050495">
    <property type="entry name" value="ATG22/LtaA_families"/>
</dbReference>
<evidence type="ECO:0000256" key="5">
    <source>
        <dbReference type="ARBA" id="ARBA00023136"/>
    </source>
</evidence>
<dbReference type="PANTHER" id="PTHR23519">
    <property type="entry name" value="AUTOPHAGY-RELATED PROTEIN 22"/>
    <property type="match status" value="1"/>
</dbReference>
<feature type="domain" description="Major facilitator superfamily (MFS) profile" evidence="7">
    <location>
        <begin position="283"/>
        <end position="477"/>
    </location>
</feature>
<evidence type="ECO:0000259" key="7">
    <source>
        <dbReference type="PROSITE" id="PS50850"/>
    </source>
</evidence>
<evidence type="ECO:0000256" key="6">
    <source>
        <dbReference type="SAM" id="Phobius"/>
    </source>
</evidence>
<feature type="transmembrane region" description="Helical" evidence="6">
    <location>
        <begin position="439"/>
        <end position="458"/>
    </location>
</feature>
<comment type="caution">
    <text evidence="8">The sequence shown here is derived from an EMBL/GenBank/DDBJ whole genome shotgun (WGS) entry which is preliminary data.</text>
</comment>
<feature type="transmembrane region" description="Helical" evidence="6">
    <location>
        <begin position="113"/>
        <end position="135"/>
    </location>
</feature>
<dbReference type="SUPFAM" id="SSF103473">
    <property type="entry name" value="MFS general substrate transporter"/>
    <property type="match status" value="1"/>
</dbReference>
<comment type="subcellular location">
    <subcellularLocation>
        <location evidence="1">Cell membrane</location>
        <topology evidence="1">Multi-pass membrane protein</topology>
    </subcellularLocation>
</comment>
<feature type="transmembrane region" description="Helical" evidence="6">
    <location>
        <begin position="178"/>
        <end position="201"/>
    </location>
</feature>
<feature type="transmembrane region" description="Helical" evidence="6">
    <location>
        <begin position="410"/>
        <end position="433"/>
    </location>
</feature>
<keyword evidence="5 6" id="KW-0472">Membrane</keyword>